<feature type="compositionally biased region" description="Basic and acidic residues" evidence="1">
    <location>
        <begin position="119"/>
        <end position="132"/>
    </location>
</feature>
<feature type="region of interest" description="Disordered" evidence="1">
    <location>
        <begin position="119"/>
        <end position="140"/>
    </location>
</feature>
<feature type="region of interest" description="Disordered" evidence="1">
    <location>
        <begin position="32"/>
        <end position="76"/>
    </location>
</feature>
<dbReference type="InterPro" id="IPR013083">
    <property type="entry name" value="Znf_RING/FYVE/PHD"/>
</dbReference>
<dbReference type="Gene3D" id="3.30.40.10">
    <property type="entry name" value="Zinc/RING finger domain, C3HC4 (zinc finger)"/>
    <property type="match status" value="1"/>
</dbReference>
<proteinExistence type="predicted"/>
<evidence type="ECO:0000256" key="1">
    <source>
        <dbReference type="SAM" id="MobiDB-lite"/>
    </source>
</evidence>
<dbReference type="EMBL" id="CAUJNA010003261">
    <property type="protein sequence ID" value="CAJ1397315.1"/>
    <property type="molecule type" value="Genomic_DNA"/>
</dbReference>
<dbReference type="InterPro" id="IPR001841">
    <property type="entry name" value="Znf_RING"/>
</dbReference>
<protein>
    <recommendedName>
        <fullName evidence="2">RING-type domain-containing protein</fullName>
    </recommendedName>
</protein>
<organism evidence="3 4">
    <name type="scientific">Effrenium voratum</name>
    <dbReference type="NCBI Taxonomy" id="2562239"/>
    <lineage>
        <taxon>Eukaryota</taxon>
        <taxon>Sar</taxon>
        <taxon>Alveolata</taxon>
        <taxon>Dinophyceae</taxon>
        <taxon>Suessiales</taxon>
        <taxon>Symbiodiniaceae</taxon>
        <taxon>Effrenium</taxon>
    </lineage>
</organism>
<gene>
    <name evidence="3" type="ORF">EVOR1521_LOCUS21357</name>
</gene>
<accession>A0AA36J0G0</accession>
<name>A0AA36J0G0_9DINO</name>
<evidence type="ECO:0000313" key="3">
    <source>
        <dbReference type="EMBL" id="CAJ1397315.1"/>
    </source>
</evidence>
<evidence type="ECO:0000313" key="4">
    <source>
        <dbReference type="Proteomes" id="UP001178507"/>
    </source>
</evidence>
<evidence type="ECO:0000259" key="2">
    <source>
        <dbReference type="Pfam" id="PF13639"/>
    </source>
</evidence>
<feature type="domain" description="RING-type" evidence="2">
    <location>
        <begin position="80"/>
        <end position="115"/>
    </location>
</feature>
<dbReference type="Pfam" id="PF13639">
    <property type="entry name" value="zf-RING_2"/>
    <property type="match status" value="1"/>
</dbReference>
<sequence>MYPYENYEVFETSSPGIKALSAQMTCRELRDADLAPPLPPAPSRRGADQGRVRGRNKMPKEFQQTTEEVGEAKSHPTRETCGVCLEDLKGTSILGRLPLCGHAVHMACITCWLNVQDEKSKEMQGKQDRENSDSEANDLG</sequence>
<comment type="caution">
    <text evidence="3">The sequence shown here is derived from an EMBL/GenBank/DDBJ whole genome shotgun (WGS) entry which is preliminary data.</text>
</comment>
<reference evidence="3" key="1">
    <citation type="submission" date="2023-08" db="EMBL/GenBank/DDBJ databases">
        <authorList>
            <person name="Chen Y."/>
            <person name="Shah S."/>
            <person name="Dougan E. K."/>
            <person name="Thang M."/>
            <person name="Chan C."/>
        </authorList>
    </citation>
    <scope>NUCLEOTIDE SEQUENCE</scope>
</reference>
<dbReference type="SUPFAM" id="SSF57850">
    <property type="entry name" value="RING/U-box"/>
    <property type="match status" value="1"/>
</dbReference>
<dbReference type="AlphaFoldDB" id="A0AA36J0G0"/>
<keyword evidence="4" id="KW-1185">Reference proteome</keyword>
<dbReference type="Proteomes" id="UP001178507">
    <property type="component" value="Unassembled WGS sequence"/>
</dbReference>